<dbReference type="PANTHER" id="PTHR11618">
    <property type="entry name" value="TRANSCRIPTION INITIATION FACTOR IIB-RELATED"/>
    <property type="match status" value="1"/>
</dbReference>
<evidence type="ECO:0000313" key="15">
    <source>
        <dbReference type="Proteomes" id="UP000646827"/>
    </source>
</evidence>
<feature type="region of interest" description="Disordered" evidence="12">
    <location>
        <begin position="638"/>
        <end position="720"/>
    </location>
</feature>
<dbReference type="FunFam" id="1.10.472.10:FF:000002">
    <property type="entry name" value="Transcription factor IIIB 90 kDa subunit"/>
    <property type="match status" value="1"/>
</dbReference>
<keyword evidence="5" id="KW-0862">Zinc</keyword>
<keyword evidence="7" id="KW-0010">Activator</keyword>
<keyword evidence="11" id="KW-0175">Coiled coil</keyword>
<reference evidence="14 15" key="1">
    <citation type="submission" date="2020-12" db="EMBL/GenBank/DDBJ databases">
        <title>Metabolic potential, ecology and presence of endohyphal bacteria is reflected in genomic diversity of Mucoromycotina.</title>
        <authorList>
            <person name="Muszewska A."/>
            <person name="Okrasinska A."/>
            <person name="Steczkiewicz K."/>
            <person name="Drgas O."/>
            <person name="Orlowska M."/>
            <person name="Perlinska-Lenart U."/>
            <person name="Aleksandrzak-Piekarczyk T."/>
            <person name="Szatraj K."/>
            <person name="Zielenkiewicz U."/>
            <person name="Pilsyk S."/>
            <person name="Malc E."/>
            <person name="Mieczkowski P."/>
            <person name="Kruszewska J.S."/>
            <person name="Biernat P."/>
            <person name="Pawlowska J."/>
        </authorList>
    </citation>
    <scope>NUCLEOTIDE SEQUENCE [LARGE SCALE GENOMIC DNA]</scope>
    <source>
        <strain evidence="14 15">CBS 142.35</strain>
    </source>
</reference>
<dbReference type="InterPro" id="IPR036915">
    <property type="entry name" value="Cyclin-like_sf"/>
</dbReference>
<evidence type="ECO:0000256" key="1">
    <source>
        <dbReference type="ARBA" id="ARBA00004123"/>
    </source>
</evidence>
<dbReference type="InterPro" id="IPR013137">
    <property type="entry name" value="Znf_TFIIB"/>
</dbReference>
<dbReference type="PANTHER" id="PTHR11618:SF4">
    <property type="entry name" value="TRANSCRIPTION FACTOR IIIB 90 KDA SUBUNIT"/>
    <property type="match status" value="1"/>
</dbReference>
<evidence type="ECO:0000256" key="3">
    <source>
        <dbReference type="ARBA" id="ARBA00022723"/>
    </source>
</evidence>
<feature type="compositionally biased region" description="Acidic residues" evidence="12">
    <location>
        <begin position="351"/>
        <end position="365"/>
    </location>
</feature>
<keyword evidence="8" id="KW-0804">Transcription</keyword>
<name>A0A8H7VPN6_9FUNG</name>
<organism evidence="14 15">
    <name type="scientific">Circinella minor</name>
    <dbReference type="NCBI Taxonomy" id="1195481"/>
    <lineage>
        <taxon>Eukaryota</taxon>
        <taxon>Fungi</taxon>
        <taxon>Fungi incertae sedis</taxon>
        <taxon>Mucoromycota</taxon>
        <taxon>Mucoromycotina</taxon>
        <taxon>Mucoromycetes</taxon>
        <taxon>Mucorales</taxon>
        <taxon>Lichtheimiaceae</taxon>
        <taxon>Circinella</taxon>
    </lineage>
</organism>
<evidence type="ECO:0000256" key="12">
    <source>
        <dbReference type="SAM" id="MobiDB-lite"/>
    </source>
</evidence>
<dbReference type="GO" id="GO:0000995">
    <property type="term" value="F:RNA polymerase III general transcription initiation factor activity"/>
    <property type="evidence" value="ECO:0007669"/>
    <property type="project" value="TreeGrafter"/>
</dbReference>
<evidence type="ECO:0000256" key="11">
    <source>
        <dbReference type="SAM" id="Coils"/>
    </source>
</evidence>
<evidence type="ECO:0000256" key="6">
    <source>
        <dbReference type="ARBA" id="ARBA00023015"/>
    </source>
</evidence>
<keyword evidence="6" id="KW-0805">Transcription regulation</keyword>
<feature type="compositionally biased region" description="Acidic residues" evidence="12">
    <location>
        <begin position="313"/>
        <end position="328"/>
    </location>
</feature>
<dbReference type="FunFam" id="1.10.472.10:FF:000007">
    <property type="entry name" value="Transcription factor IIIB 90 kDa subunit"/>
    <property type="match status" value="1"/>
</dbReference>
<dbReference type="GO" id="GO:0008270">
    <property type="term" value="F:zinc ion binding"/>
    <property type="evidence" value="ECO:0007669"/>
    <property type="project" value="UniProtKB-KW"/>
</dbReference>
<dbReference type="Gene3D" id="1.20.5.650">
    <property type="entry name" value="Single helix bin"/>
    <property type="match status" value="1"/>
</dbReference>
<accession>A0A8H7VPN6</accession>
<evidence type="ECO:0000256" key="4">
    <source>
        <dbReference type="ARBA" id="ARBA00022771"/>
    </source>
</evidence>
<feature type="compositionally biased region" description="Acidic residues" evidence="12">
    <location>
        <begin position="708"/>
        <end position="720"/>
    </location>
</feature>
<feature type="region of interest" description="Disordered" evidence="12">
    <location>
        <begin position="288"/>
        <end position="378"/>
    </location>
</feature>
<dbReference type="Proteomes" id="UP000646827">
    <property type="component" value="Unassembled WGS sequence"/>
</dbReference>
<dbReference type="CDD" id="cd20554">
    <property type="entry name" value="CYCLIN_TFIIIB90_rpt2"/>
    <property type="match status" value="1"/>
</dbReference>
<dbReference type="OrthoDB" id="511529at2759"/>
<dbReference type="GO" id="GO:0005634">
    <property type="term" value="C:nucleus"/>
    <property type="evidence" value="ECO:0007669"/>
    <property type="project" value="UniProtKB-SubCell"/>
</dbReference>
<dbReference type="GO" id="GO:0097550">
    <property type="term" value="C:transcription preinitiation complex"/>
    <property type="evidence" value="ECO:0007669"/>
    <property type="project" value="TreeGrafter"/>
</dbReference>
<comment type="subcellular location">
    <subcellularLocation>
        <location evidence="1">Nucleus</location>
    </subcellularLocation>
</comment>
<feature type="domain" description="Cyclin-like" evidence="13">
    <location>
        <begin position="84"/>
        <end position="165"/>
    </location>
</feature>
<evidence type="ECO:0000256" key="5">
    <source>
        <dbReference type="ARBA" id="ARBA00022833"/>
    </source>
</evidence>
<dbReference type="GO" id="GO:0017025">
    <property type="term" value="F:TBP-class protein binding"/>
    <property type="evidence" value="ECO:0007669"/>
    <property type="project" value="InterPro"/>
</dbReference>
<dbReference type="InterPro" id="IPR000812">
    <property type="entry name" value="TFIIB"/>
</dbReference>
<evidence type="ECO:0000256" key="10">
    <source>
        <dbReference type="ARBA" id="ARBA00031009"/>
    </source>
</evidence>
<keyword evidence="9" id="KW-0539">Nucleus</keyword>
<sequence>MRCRCGSSKTETDGPSGTIVCVGCGEVLEENAIVSEVTFQETSGGKTMLSGSFAGDSGRISGGGPFGRGRGKEGQEQAMDNGRHKIARLAFALHLPERYRESAQRYYNLAVVNRFTRGRKSEHVAAVCLYIVCRNEKSSQMLIDFSDLLQANVFVLGSTFLKLVRTLNLKLPLIDPSIYISRFAAALDFGEYTQRVAHDAVRLVQRMDRDWIRTGRRPAGICGACLLMAARINGFRRTTKEMIYIVKVAEITIHNRLKEFKQTESANLSVRDFRNMWLETEADPPAFVKARKEQEGTSKRIVKKRKRKTTGVESEEGTDVSEDEEEGETREGETSRRTKKKSKLGSANDNDREEESDENDDDEYEGAGSDSGSVKRRPVVIAANSPANVSVMSHDDLTVSTAPTPPTSGFLRAPSEFDASTISETDDTQATLVNKEDTQSTLVNPALEKEAETLGKEMEEWMHDTSFIKESEAFGWLICISYITTEKETDEQAEVEAAAKQLAQEDENLSDVDDEEIDAMILSPIEVKIKSRIWYDANKDYLEEMKIKLQKIEMDRRNGIFIKRKGSKKRKFTPSATPAEAAKQLLTTKKFSKKINQAVFDGMFESAEAIEKIKEVDKFREILREAKIDENTGDYSAYEVVEETGDTNTSKKRTDGKENESQSLNKLEGVGGDDDDDDDDEDDIDLDDMADDERMMLEGRRRMGWTEMDADEDYYDFDDD</sequence>
<dbReference type="Pfam" id="PF07741">
    <property type="entry name" value="BRF1"/>
    <property type="match status" value="1"/>
</dbReference>
<evidence type="ECO:0000259" key="13">
    <source>
        <dbReference type="SMART" id="SM00385"/>
    </source>
</evidence>
<dbReference type="SUPFAM" id="SSF57783">
    <property type="entry name" value="Zinc beta-ribbon"/>
    <property type="match status" value="1"/>
</dbReference>
<gene>
    <name evidence="14" type="ORF">INT45_009426</name>
</gene>
<dbReference type="Pfam" id="PF08271">
    <property type="entry name" value="Zn_Ribbon_TF"/>
    <property type="match status" value="1"/>
</dbReference>
<dbReference type="GO" id="GO:0000126">
    <property type="term" value="C:transcription factor TFIIIB complex"/>
    <property type="evidence" value="ECO:0007669"/>
    <property type="project" value="TreeGrafter"/>
</dbReference>
<dbReference type="PRINTS" id="PR00685">
    <property type="entry name" value="TIFACTORIIB"/>
</dbReference>
<dbReference type="EMBL" id="JAEPRB010000083">
    <property type="protein sequence ID" value="KAG2222414.1"/>
    <property type="molecule type" value="Genomic_DNA"/>
</dbReference>
<dbReference type="GO" id="GO:0070897">
    <property type="term" value="P:transcription preinitiation complex assembly"/>
    <property type="evidence" value="ECO:0007669"/>
    <property type="project" value="InterPro"/>
</dbReference>
<evidence type="ECO:0000256" key="9">
    <source>
        <dbReference type="ARBA" id="ARBA00023242"/>
    </source>
</evidence>
<feature type="compositionally biased region" description="Basic and acidic residues" evidence="12">
    <location>
        <begin position="692"/>
        <end position="701"/>
    </location>
</feature>
<feature type="coiled-coil region" evidence="11">
    <location>
        <begin position="485"/>
        <end position="515"/>
    </location>
</feature>
<evidence type="ECO:0000256" key="8">
    <source>
        <dbReference type="ARBA" id="ARBA00023163"/>
    </source>
</evidence>
<keyword evidence="4" id="KW-0863">Zinc-finger</keyword>
<dbReference type="InterPro" id="IPR013763">
    <property type="entry name" value="Cyclin-like_dom"/>
</dbReference>
<dbReference type="InterPro" id="IPR013150">
    <property type="entry name" value="TFIIB_cyclin"/>
</dbReference>
<protein>
    <recommendedName>
        <fullName evidence="10">B-related factor 1</fullName>
    </recommendedName>
</protein>
<dbReference type="SUPFAM" id="SSF47954">
    <property type="entry name" value="Cyclin-like"/>
    <property type="match status" value="2"/>
</dbReference>
<comment type="caution">
    <text evidence="14">The sequence shown here is derived from an EMBL/GenBank/DDBJ whole genome shotgun (WGS) entry which is preliminary data.</text>
</comment>
<evidence type="ECO:0000256" key="7">
    <source>
        <dbReference type="ARBA" id="ARBA00023159"/>
    </source>
</evidence>
<dbReference type="GO" id="GO:0006384">
    <property type="term" value="P:transcription initiation at RNA polymerase III promoter"/>
    <property type="evidence" value="ECO:0007669"/>
    <property type="project" value="UniProtKB-ARBA"/>
</dbReference>
<proteinExistence type="inferred from homology"/>
<keyword evidence="15" id="KW-1185">Reference proteome</keyword>
<dbReference type="GO" id="GO:0001006">
    <property type="term" value="F:RNA polymerase III type 3 promoter sequence-specific DNA binding"/>
    <property type="evidence" value="ECO:0007669"/>
    <property type="project" value="TreeGrafter"/>
</dbReference>
<dbReference type="SMART" id="SM00385">
    <property type="entry name" value="CYCLIN"/>
    <property type="match status" value="2"/>
</dbReference>
<evidence type="ECO:0000313" key="14">
    <source>
        <dbReference type="EMBL" id="KAG2222414.1"/>
    </source>
</evidence>
<dbReference type="AlphaFoldDB" id="A0A8H7VPN6"/>
<feature type="compositionally biased region" description="Basic residues" evidence="12">
    <location>
        <begin position="300"/>
        <end position="309"/>
    </location>
</feature>
<keyword evidence="3" id="KW-0479">Metal-binding</keyword>
<feature type="compositionally biased region" description="Acidic residues" evidence="12">
    <location>
        <begin position="671"/>
        <end position="691"/>
    </location>
</feature>
<dbReference type="InterPro" id="IPR011665">
    <property type="entry name" value="BRF1_TBP-bd_dom"/>
</dbReference>
<dbReference type="CDD" id="cd20553">
    <property type="entry name" value="CYCLIN_TFIIIB90_rpt1"/>
    <property type="match status" value="1"/>
</dbReference>
<dbReference type="Pfam" id="PF00382">
    <property type="entry name" value="TFIIB"/>
    <property type="match status" value="2"/>
</dbReference>
<dbReference type="Gene3D" id="1.10.472.10">
    <property type="entry name" value="Cyclin-like"/>
    <property type="match status" value="2"/>
</dbReference>
<feature type="domain" description="Cyclin-like" evidence="13">
    <location>
        <begin position="178"/>
        <end position="262"/>
    </location>
</feature>
<comment type="similarity">
    <text evidence="2">Belongs to the TFIIB family.</text>
</comment>
<evidence type="ECO:0000256" key="2">
    <source>
        <dbReference type="ARBA" id="ARBA00010857"/>
    </source>
</evidence>